<keyword evidence="4" id="KW-0804">Transcription</keyword>
<keyword evidence="7" id="KW-1185">Reference proteome</keyword>
<evidence type="ECO:0000256" key="3">
    <source>
        <dbReference type="ARBA" id="ARBA00023125"/>
    </source>
</evidence>
<dbReference type="Proteomes" id="UP000501891">
    <property type="component" value="Chromosome"/>
</dbReference>
<dbReference type="Gene3D" id="3.40.190.290">
    <property type="match status" value="1"/>
</dbReference>
<accession>A0A858R724</accession>
<keyword evidence="2" id="KW-0805">Transcription regulation</keyword>
<dbReference type="PROSITE" id="PS50931">
    <property type="entry name" value="HTH_LYSR"/>
    <property type="match status" value="1"/>
</dbReference>
<organism evidence="6 7">
    <name type="scientific">Aerophototrophica crusticola</name>
    <dbReference type="NCBI Taxonomy" id="1709002"/>
    <lineage>
        <taxon>Bacteria</taxon>
        <taxon>Pseudomonadati</taxon>
        <taxon>Pseudomonadota</taxon>
        <taxon>Alphaproteobacteria</taxon>
        <taxon>Rhodospirillales</taxon>
        <taxon>Rhodospirillaceae</taxon>
        <taxon>Aerophototrophica</taxon>
    </lineage>
</organism>
<dbReference type="SUPFAM" id="SSF53850">
    <property type="entry name" value="Periplasmic binding protein-like II"/>
    <property type="match status" value="1"/>
</dbReference>
<evidence type="ECO:0000313" key="7">
    <source>
        <dbReference type="Proteomes" id="UP000501891"/>
    </source>
</evidence>
<reference evidence="6" key="1">
    <citation type="submission" date="2020-04" db="EMBL/GenBank/DDBJ databases">
        <title>A desert anoxygenic phototrophic bacterium fixes CO2 using RubisCO under aerobic conditions.</title>
        <authorList>
            <person name="Tang K."/>
        </authorList>
    </citation>
    <scope>NUCLEOTIDE SEQUENCE [LARGE SCALE GENOMIC DNA]</scope>
    <source>
        <strain evidence="6">MIMtkB3</strain>
    </source>
</reference>
<evidence type="ECO:0000256" key="1">
    <source>
        <dbReference type="ARBA" id="ARBA00009437"/>
    </source>
</evidence>
<comment type="similarity">
    <text evidence="1">Belongs to the LysR transcriptional regulatory family.</text>
</comment>
<keyword evidence="3" id="KW-0238">DNA-binding</keyword>
<dbReference type="Gene3D" id="1.10.10.10">
    <property type="entry name" value="Winged helix-like DNA-binding domain superfamily/Winged helix DNA-binding domain"/>
    <property type="match status" value="1"/>
</dbReference>
<dbReference type="PANTHER" id="PTHR30126">
    <property type="entry name" value="HTH-TYPE TRANSCRIPTIONAL REGULATOR"/>
    <property type="match status" value="1"/>
</dbReference>
<dbReference type="GO" id="GO:0003700">
    <property type="term" value="F:DNA-binding transcription factor activity"/>
    <property type="evidence" value="ECO:0007669"/>
    <property type="project" value="InterPro"/>
</dbReference>
<protein>
    <submittedName>
        <fullName evidence="6">LysR family transcriptional regulator</fullName>
    </submittedName>
</protein>
<dbReference type="FunFam" id="1.10.10.10:FF:000001">
    <property type="entry name" value="LysR family transcriptional regulator"/>
    <property type="match status" value="1"/>
</dbReference>
<evidence type="ECO:0000259" key="5">
    <source>
        <dbReference type="PROSITE" id="PS50931"/>
    </source>
</evidence>
<gene>
    <name evidence="6" type="ORF">HHL28_09920</name>
</gene>
<name>A0A858R724_9PROT</name>
<sequence length="298" mass="31213">MDSTDLAFFAAVAEEGGISAAARRLHCVQSNVTARIRALEAALGVPLFHRNGRGVVPTRAGEVLLPHARKVAAALADARSALRDLMDPATPRGPLAIGSMETTAAVRLPAVLMAFHRAHPDVELTLHTGPTGLLLGEVAGYRLDAALVAGPVEHPDMVAEPLGVEEMVVATAANAIPWPALLEQPSLAALSFRRGCAYRERLEAMLAALNARHVRLLEFGTLEGIIGGVAAGIGIALLPRAAAEGSRLAGALRLHPAPAPFATAPTVLVRRRDALVTAALARFTETARLGWEERRAAA</sequence>
<proteinExistence type="inferred from homology"/>
<dbReference type="EMBL" id="CP051775">
    <property type="protein sequence ID" value="QJE73369.1"/>
    <property type="molecule type" value="Genomic_DNA"/>
</dbReference>
<dbReference type="InterPro" id="IPR005119">
    <property type="entry name" value="LysR_subst-bd"/>
</dbReference>
<dbReference type="InterPro" id="IPR036388">
    <property type="entry name" value="WH-like_DNA-bd_sf"/>
</dbReference>
<dbReference type="Pfam" id="PF03466">
    <property type="entry name" value="LysR_substrate"/>
    <property type="match status" value="1"/>
</dbReference>
<dbReference type="Pfam" id="PF00126">
    <property type="entry name" value="HTH_1"/>
    <property type="match status" value="1"/>
</dbReference>
<dbReference type="PRINTS" id="PR00039">
    <property type="entry name" value="HTHLYSR"/>
</dbReference>
<dbReference type="KEGG" id="acru:HHL28_09920"/>
<dbReference type="GO" id="GO:0000976">
    <property type="term" value="F:transcription cis-regulatory region binding"/>
    <property type="evidence" value="ECO:0007669"/>
    <property type="project" value="TreeGrafter"/>
</dbReference>
<evidence type="ECO:0000256" key="4">
    <source>
        <dbReference type="ARBA" id="ARBA00023163"/>
    </source>
</evidence>
<evidence type="ECO:0000313" key="6">
    <source>
        <dbReference type="EMBL" id="QJE73369.1"/>
    </source>
</evidence>
<dbReference type="PANTHER" id="PTHR30126:SF40">
    <property type="entry name" value="HTH-TYPE TRANSCRIPTIONAL REGULATOR GLTR"/>
    <property type="match status" value="1"/>
</dbReference>
<evidence type="ECO:0000256" key="2">
    <source>
        <dbReference type="ARBA" id="ARBA00023015"/>
    </source>
</evidence>
<dbReference type="SUPFAM" id="SSF46785">
    <property type="entry name" value="Winged helix' DNA-binding domain"/>
    <property type="match status" value="1"/>
</dbReference>
<feature type="domain" description="HTH lysR-type" evidence="5">
    <location>
        <begin position="1"/>
        <end position="58"/>
    </location>
</feature>
<dbReference type="AlphaFoldDB" id="A0A858R724"/>
<dbReference type="InterPro" id="IPR036390">
    <property type="entry name" value="WH_DNA-bd_sf"/>
</dbReference>
<dbReference type="InterPro" id="IPR000847">
    <property type="entry name" value="LysR_HTH_N"/>
</dbReference>